<dbReference type="AlphaFoldDB" id="A0A9D9HLB0"/>
<dbReference type="InterPro" id="IPR025665">
    <property type="entry name" value="Beta-barrel_OMP_2"/>
</dbReference>
<keyword evidence="1" id="KW-0732">Signal</keyword>
<evidence type="ECO:0000313" key="3">
    <source>
        <dbReference type="EMBL" id="MBO8455935.1"/>
    </source>
</evidence>
<feature type="chain" id="PRO_5039547984" evidence="1">
    <location>
        <begin position="22"/>
        <end position="291"/>
    </location>
</feature>
<feature type="signal peptide" evidence="1">
    <location>
        <begin position="1"/>
        <end position="21"/>
    </location>
</feature>
<name>A0A9D9HLB0_9BACT</name>
<dbReference type="EMBL" id="JADIMK010000064">
    <property type="protein sequence ID" value="MBO8455935.1"/>
    <property type="molecule type" value="Genomic_DNA"/>
</dbReference>
<feature type="domain" description="Outer membrane protein beta-barrel" evidence="2">
    <location>
        <begin position="63"/>
        <end position="227"/>
    </location>
</feature>
<dbReference type="Pfam" id="PF13568">
    <property type="entry name" value="OMP_b-brl_2"/>
    <property type="match status" value="1"/>
</dbReference>
<dbReference type="Proteomes" id="UP000823617">
    <property type="component" value="Unassembled WGS sequence"/>
</dbReference>
<sequence length="291" mass="33480">MKRYISFIAAFLIVTSFCASASGNDRKKARDLKDTLMADAASLAYLDTIDVKKKNVINDYTMIGIQYGMAMSQVMWNPSMKQDFLFVPYNFGIMYTRYGKMFGYMPYFGFQAGVIYTQEGYKFKTDDDGYTPDVQGAHQAVMEVIEVPVMAHCHVDFWKMKIMANIGFFGGYRLSIHRTGPDVDPSIKDSFMETDRRLDYGIKGGLGLGFIFDPVEIHFTAMYKYSMGTLYDPDYYSQYYYRYAYPSNIVFSVGLHFQLTRRTGKTKHELKQEARQQLGLIKAIDRNTPSK</sequence>
<evidence type="ECO:0000259" key="2">
    <source>
        <dbReference type="Pfam" id="PF13568"/>
    </source>
</evidence>
<proteinExistence type="predicted"/>
<protein>
    <submittedName>
        <fullName evidence="3">PorT family protein</fullName>
    </submittedName>
</protein>
<evidence type="ECO:0000313" key="4">
    <source>
        <dbReference type="Proteomes" id="UP000823617"/>
    </source>
</evidence>
<organism evidence="3 4">
    <name type="scientific">Candidatus Cryptobacteroides intestinigallinarum</name>
    <dbReference type="NCBI Taxonomy" id="2840767"/>
    <lineage>
        <taxon>Bacteria</taxon>
        <taxon>Pseudomonadati</taxon>
        <taxon>Bacteroidota</taxon>
        <taxon>Bacteroidia</taxon>
        <taxon>Bacteroidales</taxon>
        <taxon>Candidatus Cryptobacteroides</taxon>
    </lineage>
</organism>
<reference evidence="3" key="1">
    <citation type="submission" date="2020-10" db="EMBL/GenBank/DDBJ databases">
        <authorList>
            <person name="Gilroy R."/>
        </authorList>
    </citation>
    <scope>NUCLEOTIDE SEQUENCE</scope>
    <source>
        <strain evidence="3">B1-3475</strain>
    </source>
</reference>
<evidence type="ECO:0000256" key="1">
    <source>
        <dbReference type="SAM" id="SignalP"/>
    </source>
</evidence>
<accession>A0A9D9HLB0</accession>
<reference evidence="3" key="2">
    <citation type="journal article" date="2021" name="PeerJ">
        <title>Extensive microbial diversity within the chicken gut microbiome revealed by metagenomics and culture.</title>
        <authorList>
            <person name="Gilroy R."/>
            <person name="Ravi A."/>
            <person name="Getino M."/>
            <person name="Pursley I."/>
            <person name="Horton D.L."/>
            <person name="Alikhan N.F."/>
            <person name="Baker D."/>
            <person name="Gharbi K."/>
            <person name="Hall N."/>
            <person name="Watson M."/>
            <person name="Adriaenssens E.M."/>
            <person name="Foster-Nyarko E."/>
            <person name="Jarju S."/>
            <person name="Secka A."/>
            <person name="Antonio M."/>
            <person name="Oren A."/>
            <person name="Chaudhuri R.R."/>
            <person name="La Ragione R."/>
            <person name="Hildebrand F."/>
            <person name="Pallen M.J."/>
        </authorList>
    </citation>
    <scope>NUCLEOTIDE SEQUENCE</scope>
    <source>
        <strain evidence="3">B1-3475</strain>
    </source>
</reference>
<gene>
    <name evidence="3" type="ORF">IAC08_05980</name>
</gene>
<comment type="caution">
    <text evidence="3">The sequence shown here is derived from an EMBL/GenBank/DDBJ whole genome shotgun (WGS) entry which is preliminary data.</text>
</comment>